<organism evidence="5 6">
    <name type="scientific">Cryomyces antarcticus</name>
    <dbReference type="NCBI Taxonomy" id="329879"/>
    <lineage>
        <taxon>Eukaryota</taxon>
        <taxon>Fungi</taxon>
        <taxon>Dikarya</taxon>
        <taxon>Ascomycota</taxon>
        <taxon>Pezizomycotina</taxon>
        <taxon>Dothideomycetes</taxon>
        <taxon>Dothideomycetes incertae sedis</taxon>
        <taxon>Cryomyces</taxon>
    </lineage>
</organism>
<comment type="caution">
    <text evidence="5">The sequence shown here is derived from an EMBL/GenBank/DDBJ whole genome shotgun (WGS) entry which is preliminary data.</text>
</comment>
<dbReference type="InterPro" id="IPR029451">
    <property type="entry name" value="RICTOR_M"/>
</dbReference>
<dbReference type="PANTHER" id="PTHR13298:SF11">
    <property type="entry name" value="RAPAMYCIN-INSENSITIVE COMPANION OF MTOR"/>
    <property type="match status" value="1"/>
</dbReference>
<feature type="region of interest" description="Disordered" evidence="2">
    <location>
        <begin position="1"/>
        <end position="82"/>
    </location>
</feature>
<dbReference type="EMBL" id="JAVRRA010016579">
    <property type="protein sequence ID" value="KAK5201553.1"/>
    <property type="molecule type" value="Genomic_DNA"/>
</dbReference>
<comment type="similarity">
    <text evidence="1">Belongs to the RICTOR family.</text>
</comment>
<feature type="region of interest" description="Disordered" evidence="2">
    <location>
        <begin position="164"/>
        <end position="204"/>
    </location>
</feature>
<protein>
    <recommendedName>
        <fullName evidence="7">REM-1 domain-containing protein</fullName>
    </recommendedName>
</protein>
<gene>
    <name evidence="5" type="ORF">LTR16_002260</name>
</gene>
<feature type="compositionally biased region" description="Polar residues" evidence="2">
    <location>
        <begin position="64"/>
        <end position="76"/>
    </location>
</feature>
<sequence length="930" mass="103535">MTPPLRATGPGPGLSSTQVEAPTTDSNGLLPPRMGKDARSMSAVSLGLGPRGQSFAVSGPPPGSFSSELKSTISRTDTSRPELASHISFKEELGQGTSEQRQAVFKERIEKETKIKIGSENLLEALNSKNAKQTKDQRLRVESELNTSNRKIAQLKLDLEAEIQRSKEQPASPGSRLPHLFRPAPIRSPSRQAASIDESESDFESESPTFVLAEILQALEAEGRQPDYYIARANDLVELFKRHPTLKYDLAWSIFGLRMQTMLLSDSREVVAAGYRVMRYAITDRNSLQTIRALHTDYLVILALVKESKASVEREQAIKFIRAFLDVKDGVREISHAVVRVIISVAEHSDDRLRSICVLTLAEILIRAPSLLVESGGLSTLADALGDGNYHAPESLTSAFVNIMDVPSRRKLLRSGYELGLPFASFTEPPTSHLHEEKLKANAKVIAALFRSWPGIITLSMHDFVAVRSIVSALCITVAQSRNVLLELFFDILRIKPPSWSSSFLAGRRLTTYGRVTNMKTEGVTEPSQREHEDRSGKRNLVEHFTAIILVVLLHAGLLQALLQAQKDAPNLASRRKTTLLLGEVLKLADQLLPSAWSADLQVLPDLFSTASKFVTEDRSEAVNAIYQVDSVNRTLYRSSASSAFQGTNQSGTNDSTTPARPADTPKTQISTQVDEAQFRSLMLESQVLNSTNYTKWRWDLIQPMIEGPLLNPKRLDEAIKATKFIHRLCGFFRPFKYRFSDVKNTKPNQRYVRAGVALVRSLLQNPEGVKYLAENKMLRQVAECLAQLDRMSGIVSSSPLFSPERLAETLVGGYFAMLGALGSDPKGLQMMERWKIINMFYHIIELPGRDDLIRAMLSNLDFTLDSHPRIILSKAMTSCSKPIRIFSTRLLRKYAIHTVQTSEVGAAKTRSAEWAIRLLVTQLYDPEIE</sequence>
<dbReference type="InterPro" id="IPR028267">
    <property type="entry name" value="Pianissimo_N"/>
</dbReference>
<dbReference type="SUPFAM" id="SSF46585">
    <property type="entry name" value="HR1 repeat"/>
    <property type="match status" value="1"/>
</dbReference>
<evidence type="ECO:0000259" key="4">
    <source>
        <dbReference type="SMART" id="SM01308"/>
    </source>
</evidence>
<dbReference type="InterPro" id="IPR036274">
    <property type="entry name" value="HR1_rpt_sf"/>
</dbReference>
<feature type="compositionally biased region" description="Polar residues" evidence="2">
    <location>
        <begin position="643"/>
        <end position="659"/>
    </location>
</feature>
<feature type="domain" description="Rapamycin-insensitive companion of mTOR middle" evidence="3">
    <location>
        <begin position="674"/>
        <end position="898"/>
    </location>
</feature>
<dbReference type="Proteomes" id="UP001357485">
    <property type="component" value="Unassembled WGS sequence"/>
</dbReference>
<dbReference type="InterPro" id="IPR028268">
    <property type="entry name" value="Pianissimo_fam"/>
</dbReference>
<feature type="region of interest" description="Disordered" evidence="2">
    <location>
        <begin position="643"/>
        <end position="671"/>
    </location>
</feature>
<dbReference type="Pfam" id="PF14664">
    <property type="entry name" value="RICTOR_N"/>
    <property type="match status" value="1"/>
</dbReference>
<proteinExistence type="inferred from homology"/>
<dbReference type="InterPro" id="IPR011989">
    <property type="entry name" value="ARM-like"/>
</dbReference>
<dbReference type="Pfam" id="PF02185">
    <property type="entry name" value="HR1"/>
    <property type="match status" value="1"/>
</dbReference>
<evidence type="ECO:0000256" key="1">
    <source>
        <dbReference type="ARBA" id="ARBA00008878"/>
    </source>
</evidence>
<feature type="compositionally biased region" description="Polar residues" evidence="2">
    <location>
        <begin position="14"/>
        <end position="27"/>
    </location>
</feature>
<dbReference type="PANTHER" id="PTHR13298">
    <property type="entry name" value="CYTOSOLIC REGULATOR PIANISSIMO"/>
    <property type="match status" value="1"/>
</dbReference>
<evidence type="ECO:0000256" key="2">
    <source>
        <dbReference type="SAM" id="MobiDB-lite"/>
    </source>
</evidence>
<keyword evidence="6" id="KW-1185">Reference proteome</keyword>
<feature type="non-terminal residue" evidence="5">
    <location>
        <position position="930"/>
    </location>
</feature>
<evidence type="ECO:0000259" key="3">
    <source>
        <dbReference type="SMART" id="SM01307"/>
    </source>
</evidence>
<dbReference type="Gene3D" id="1.10.287.160">
    <property type="entry name" value="HR1 repeat"/>
    <property type="match status" value="1"/>
</dbReference>
<dbReference type="SMART" id="SM01307">
    <property type="entry name" value="RICTOR_M"/>
    <property type="match status" value="1"/>
</dbReference>
<name>A0ABR0LPS3_9PEZI</name>
<dbReference type="Pfam" id="PF14666">
    <property type="entry name" value="RICTOR_M"/>
    <property type="match status" value="1"/>
</dbReference>
<dbReference type="SUPFAM" id="SSF48371">
    <property type="entry name" value="ARM repeat"/>
    <property type="match status" value="1"/>
</dbReference>
<dbReference type="InterPro" id="IPR011072">
    <property type="entry name" value="HR1_rho-bd"/>
</dbReference>
<evidence type="ECO:0000313" key="5">
    <source>
        <dbReference type="EMBL" id="KAK5201553.1"/>
    </source>
</evidence>
<dbReference type="SMART" id="SM01308">
    <property type="entry name" value="RICTOR_N"/>
    <property type="match status" value="1"/>
</dbReference>
<accession>A0ABR0LPS3</accession>
<dbReference type="InterPro" id="IPR016024">
    <property type="entry name" value="ARM-type_fold"/>
</dbReference>
<feature type="domain" description="Rapamycin-insensitive companion of mTOR N-terminal" evidence="4">
    <location>
        <begin position="230"/>
        <end position="594"/>
    </location>
</feature>
<dbReference type="CDD" id="cd11627">
    <property type="entry name" value="HR1_Ste20-like"/>
    <property type="match status" value="1"/>
</dbReference>
<dbReference type="Gene3D" id="1.25.10.10">
    <property type="entry name" value="Leucine-rich Repeat Variant"/>
    <property type="match status" value="1"/>
</dbReference>
<evidence type="ECO:0000313" key="6">
    <source>
        <dbReference type="Proteomes" id="UP001357485"/>
    </source>
</evidence>
<reference evidence="5 6" key="1">
    <citation type="submission" date="2023-08" db="EMBL/GenBank/DDBJ databases">
        <title>Black Yeasts Isolated from many extreme environments.</title>
        <authorList>
            <person name="Coleine C."/>
            <person name="Stajich J.E."/>
            <person name="Selbmann L."/>
        </authorList>
    </citation>
    <scope>NUCLEOTIDE SEQUENCE [LARGE SCALE GENOMIC DNA]</scope>
    <source>
        <strain evidence="5 6">CCFEE 536</strain>
    </source>
</reference>
<evidence type="ECO:0008006" key="7">
    <source>
        <dbReference type="Google" id="ProtNLM"/>
    </source>
</evidence>